<protein>
    <submittedName>
        <fullName evidence="4">Uncharacterized protein</fullName>
    </submittedName>
</protein>
<keyword evidence="2" id="KW-0812">Transmembrane</keyword>
<reference evidence="3 6" key="2">
    <citation type="submission" date="2021-06" db="EMBL/GenBank/DDBJ databases">
        <title>Whole genome sequence of Paenibacillus sophorae DSM23020 for comparative genomics.</title>
        <authorList>
            <person name="Kim M.-J."/>
            <person name="Lee G."/>
            <person name="Shin J.-H."/>
        </authorList>
    </citation>
    <scope>NUCLEOTIDE SEQUENCE [LARGE SCALE GENOMIC DNA]</scope>
    <source>
        <strain evidence="3 6">DSM 23020</strain>
    </source>
</reference>
<dbReference type="Proteomes" id="UP000198809">
    <property type="component" value="Unassembled WGS sequence"/>
</dbReference>
<feature type="transmembrane region" description="Helical" evidence="2">
    <location>
        <begin position="53"/>
        <end position="75"/>
    </location>
</feature>
<keyword evidence="2" id="KW-1133">Transmembrane helix</keyword>
<evidence type="ECO:0000256" key="2">
    <source>
        <dbReference type="SAM" id="Phobius"/>
    </source>
</evidence>
<dbReference type="EMBL" id="FODH01000007">
    <property type="protein sequence ID" value="SEO38910.1"/>
    <property type="molecule type" value="Genomic_DNA"/>
</dbReference>
<evidence type="ECO:0000256" key="1">
    <source>
        <dbReference type="SAM" id="MobiDB-lite"/>
    </source>
</evidence>
<name>A0A1H8PAD8_9BACL</name>
<dbReference type="RefSeq" id="WP_090834221.1">
    <property type="nucleotide sequence ID" value="NZ_CP076607.1"/>
</dbReference>
<dbReference type="STRING" id="1333845.SAMN04487895_107117"/>
<accession>A0A1H8PAD8</accession>
<reference evidence="4 5" key="1">
    <citation type="submission" date="2016-10" db="EMBL/GenBank/DDBJ databases">
        <authorList>
            <person name="de Groot N.N."/>
        </authorList>
    </citation>
    <scope>NUCLEOTIDE SEQUENCE [LARGE SCALE GENOMIC DNA]</scope>
    <source>
        <strain evidence="4 5">CGMCC 1.10238</strain>
    </source>
</reference>
<evidence type="ECO:0000313" key="4">
    <source>
        <dbReference type="EMBL" id="SEO38910.1"/>
    </source>
</evidence>
<gene>
    <name evidence="3" type="ORF">KP014_04495</name>
    <name evidence="4" type="ORF">SAMN04487895_107117</name>
</gene>
<proteinExistence type="predicted"/>
<sequence>MFGSLLSGHISKGVEPLSSQLPAGTSENLAAGGIPPGISPQLLTEVKTVFTHAFQNVFSISLVFVIITFFICWFLKKEVLSQKKEDSAETIVEAL</sequence>
<evidence type="ECO:0000313" key="5">
    <source>
        <dbReference type="Proteomes" id="UP000198809"/>
    </source>
</evidence>
<keyword evidence="2" id="KW-0472">Membrane</keyword>
<organism evidence="4 5">
    <name type="scientific">Paenibacillus sophorae</name>
    <dbReference type="NCBI Taxonomy" id="1333845"/>
    <lineage>
        <taxon>Bacteria</taxon>
        <taxon>Bacillati</taxon>
        <taxon>Bacillota</taxon>
        <taxon>Bacilli</taxon>
        <taxon>Bacillales</taxon>
        <taxon>Paenibacillaceae</taxon>
        <taxon>Paenibacillus</taxon>
    </lineage>
</organism>
<dbReference type="OrthoDB" id="9816041at2"/>
<dbReference type="EMBL" id="CP076607">
    <property type="protein sequence ID" value="QWU16501.1"/>
    <property type="molecule type" value="Genomic_DNA"/>
</dbReference>
<keyword evidence="6" id="KW-1185">Reference proteome</keyword>
<feature type="region of interest" description="Disordered" evidence="1">
    <location>
        <begin position="1"/>
        <end position="21"/>
    </location>
</feature>
<evidence type="ECO:0000313" key="3">
    <source>
        <dbReference type="EMBL" id="QWU16501.1"/>
    </source>
</evidence>
<dbReference type="AlphaFoldDB" id="A0A1H8PAD8"/>
<dbReference type="Proteomes" id="UP000683429">
    <property type="component" value="Chromosome"/>
</dbReference>
<evidence type="ECO:0000313" key="6">
    <source>
        <dbReference type="Proteomes" id="UP000683429"/>
    </source>
</evidence>